<feature type="non-terminal residue" evidence="4">
    <location>
        <position position="345"/>
    </location>
</feature>
<reference evidence="4" key="1">
    <citation type="submission" date="2018-05" db="EMBL/GenBank/DDBJ databases">
        <authorList>
            <person name="Lanie J.A."/>
            <person name="Ng W.-L."/>
            <person name="Kazmierczak K.M."/>
            <person name="Andrzejewski T.M."/>
            <person name="Davidsen T.M."/>
            <person name="Wayne K.J."/>
            <person name="Tettelin H."/>
            <person name="Glass J.I."/>
            <person name="Rusch D."/>
            <person name="Podicherti R."/>
            <person name="Tsui H.-C.T."/>
            <person name="Winkler M.E."/>
        </authorList>
    </citation>
    <scope>NUCLEOTIDE SEQUENCE</scope>
</reference>
<dbReference type="InterPro" id="IPR055170">
    <property type="entry name" value="GFO_IDH_MocA-like_dom"/>
</dbReference>
<evidence type="ECO:0000259" key="3">
    <source>
        <dbReference type="Pfam" id="PF22725"/>
    </source>
</evidence>
<feature type="domain" description="Gfo/Idh/MocA-like oxidoreductase N-terminal" evidence="2">
    <location>
        <begin position="9"/>
        <end position="126"/>
    </location>
</feature>
<name>A0A382IZ25_9ZZZZ</name>
<evidence type="ECO:0008006" key="5">
    <source>
        <dbReference type="Google" id="ProtNLM"/>
    </source>
</evidence>
<organism evidence="4">
    <name type="scientific">marine metagenome</name>
    <dbReference type="NCBI Taxonomy" id="408172"/>
    <lineage>
        <taxon>unclassified sequences</taxon>
        <taxon>metagenomes</taxon>
        <taxon>ecological metagenomes</taxon>
    </lineage>
</organism>
<dbReference type="EMBL" id="UINC01070340">
    <property type="protein sequence ID" value="SVC04412.1"/>
    <property type="molecule type" value="Genomic_DNA"/>
</dbReference>
<protein>
    <recommendedName>
        <fullName evidence="5">Gfo/Idh/MocA-like oxidoreductase N-terminal domain-containing protein</fullName>
    </recommendedName>
</protein>
<dbReference type="Pfam" id="PF22725">
    <property type="entry name" value="GFO_IDH_MocA_C3"/>
    <property type="match status" value="1"/>
</dbReference>
<dbReference type="GO" id="GO:0016491">
    <property type="term" value="F:oxidoreductase activity"/>
    <property type="evidence" value="ECO:0007669"/>
    <property type="project" value="UniProtKB-KW"/>
</dbReference>
<dbReference type="SUPFAM" id="SSF55347">
    <property type="entry name" value="Glyceraldehyde-3-phosphate dehydrogenase-like, C-terminal domain"/>
    <property type="match status" value="1"/>
</dbReference>
<evidence type="ECO:0000256" key="1">
    <source>
        <dbReference type="ARBA" id="ARBA00023002"/>
    </source>
</evidence>
<accession>A0A382IZ25</accession>
<dbReference type="GO" id="GO:0000166">
    <property type="term" value="F:nucleotide binding"/>
    <property type="evidence" value="ECO:0007669"/>
    <property type="project" value="InterPro"/>
</dbReference>
<proteinExistence type="predicted"/>
<dbReference type="InterPro" id="IPR000683">
    <property type="entry name" value="Gfo/Idh/MocA-like_OxRdtase_N"/>
</dbReference>
<dbReference type="InterPro" id="IPR050463">
    <property type="entry name" value="Gfo/Idh/MocA_oxidrdct_glycsds"/>
</dbReference>
<evidence type="ECO:0000259" key="2">
    <source>
        <dbReference type="Pfam" id="PF01408"/>
    </source>
</evidence>
<sequence length="345" mass="39372">MPDTNYNNIKIGIVGLGLVAEPNLKGYRSNPNAEVVAVCDVDISEAKKFSKKHDIANVYSSYEEMLNSDIDVVNIATPTHLHAPMTMQALNAEKHVHCEKPFCRYLSEGERAIKEANKKKLKIFVGETYLFISSHIKTKKLIDDGMIGTPLQIRMRHGAWNEKPISRINTGPLNRDWRMDPYLSGGGKYPWIFDHAVHFFAIAEYFMQNKKINEVHAIKAHNTNDHSLAGAAHDPYITPVTDIPIITWNYEDKACQGLWCRAERLNGKWDFMQGFSTVVIGEFGMIEVLGEGGNNLIWNGEQQHLILHREDKDPLCFRFEEGGDDIWESDISYYCQGHKNQIHHF</sequence>
<dbReference type="InterPro" id="IPR036291">
    <property type="entry name" value="NAD(P)-bd_dom_sf"/>
</dbReference>
<feature type="domain" description="GFO/IDH/MocA-like oxidoreductase" evidence="3">
    <location>
        <begin position="137"/>
        <end position="286"/>
    </location>
</feature>
<dbReference type="PANTHER" id="PTHR43818:SF11">
    <property type="entry name" value="BCDNA.GH03377"/>
    <property type="match status" value="1"/>
</dbReference>
<dbReference type="AlphaFoldDB" id="A0A382IZ25"/>
<keyword evidence="1" id="KW-0560">Oxidoreductase</keyword>
<evidence type="ECO:0000313" key="4">
    <source>
        <dbReference type="EMBL" id="SVC04412.1"/>
    </source>
</evidence>
<dbReference type="Pfam" id="PF01408">
    <property type="entry name" value="GFO_IDH_MocA"/>
    <property type="match status" value="1"/>
</dbReference>
<dbReference type="Gene3D" id="3.30.360.10">
    <property type="entry name" value="Dihydrodipicolinate Reductase, domain 2"/>
    <property type="match status" value="1"/>
</dbReference>
<dbReference type="SUPFAM" id="SSF51735">
    <property type="entry name" value="NAD(P)-binding Rossmann-fold domains"/>
    <property type="match status" value="1"/>
</dbReference>
<dbReference type="Gene3D" id="3.40.50.720">
    <property type="entry name" value="NAD(P)-binding Rossmann-like Domain"/>
    <property type="match status" value="1"/>
</dbReference>
<dbReference type="PANTHER" id="PTHR43818">
    <property type="entry name" value="BCDNA.GH03377"/>
    <property type="match status" value="1"/>
</dbReference>
<gene>
    <name evidence="4" type="ORF">METZ01_LOCUS257266</name>
</gene>